<dbReference type="AlphaFoldDB" id="A0A3R7PTV6"/>
<evidence type="ECO:0000256" key="1">
    <source>
        <dbReference type="SAM" id="SignalP"/>
    </source>
</evidence>
<dbReference type="Proteomes" id="UP000283509">
    <property type="component" value="Unassembled WGS sequence"/>
</dbReference>
<accession>A0A3R7PTV6</accession>
<reference evidence="2 3" key="2">
    <citation type="submission" date="2019-01" db="EMBL/GenBank/DDBJ databases">
        <title>The decoding of complex shrimp genome reveals the adaptation for benthos swimmer, frequently molting mechanism and breeding impact on genome.</title>
        <authorList>
            <person name="Sun Y."/>
            <person name="Gao Y."/>
            <person name="Yu Y."/>
        </authorList>
    </citation>
    <scope>NUCLEOTIDE SEQUENCE [LARGE SCALE GENOMIC DNA]</scope>
    <source>
        <tissue evidence="2">Muscle</tissue>
    </source>
</reference>
<organism evidence="2 3">
    <name type="scientific">Penaeus vannamei</name>
    <name type="common">Whiteleg shrimp</name>
    <name type="synonym">Litopenaeus vannamei</name>
    <dbReference type="NCBI Taxonomy" id="6689"/>
    <lineage>
        <taxon>Eukaryota</taxon>
        <taxon>Metazoa</taxon>
        <taxon>Ecdysozoa</taxon>
        <taxon>Arthropoda</taxon>
        <taxon>Crustacea</taxon>
        <taxon>Multicrustacea</taxon>
        <taxon>Malacostraca</taxon>
        <taxon>Eumalacostraca</taxon>
        <taxon>Eucarida</taxon>
        <taxon>Decapoda</taxon>
        <taxon>Dendrobranchiata</taxon>
        <taxon>Penaeoidea</taxon>
        <taxon>Penaeidae</taxon>
        <taxon>Penaeus</taxon>
    </lineage>
</organism>
<comment type="caution">
    <text evidence="2">The sequence shown here is derived from an EMBL/GenBank/DDBJ whole genome shotgun (WGS) entry which is preliminary data.</text>
</comment>
<feature type="chain" id="PRO_5018753771" evidence="1">
    <location>
        <begin position="21"/>
        <end position="354"/>
    </location>
</feature>
<sequence>MQQTLLLLATSMTLLSLVFMAHMVLNDSFERRPRPVVLKNAVENPTFTESCYDYKNFTAENVCCRMNKYIASDVLQCVKRYNDNQILHSGKAANTIFQANSTDLTAVTHIALVGDSHMRNMFVSIAQRAGGDKLQFRMKFEKDAWREAEKELHMMRTKKLKHTVEVRHASLPFRVTWYTDWKLDGFPELIRRWEANEELRPSLVITGGGLHWMKTNPPRTGAPYRAFLASLAPHLRRLAAAAPVYFKLIDFVPRSYTQVKKYPNFNPRAISLYNSIARQQLQGTGVVVWDSTLRLSTAYTEECVRSNRVTPGSHDWNCPDNGHIGFIMLEQYTDMVYNAFCNRFLNLTDDFCDI</sequence>
<dbReference type="EMBL" id="QCYY01000821">
    <property type="protein sequence ID" value="ROT82454.1"/>
    <property type="molecule type" value="Genomic_DNA"/>
</dbReference>
<gene>
    <name evidence="2" type="ORF">C7M84_024379</name>
</gene>
<keyword evidence="3" id="KW-1185">Reference proteome</keyword>
<evidence type="ECO:0000313" key="3">
    <source>
        <dbReference type="Proteomes" id="UP000283509"/>
    </source>
</evidence>
<keyword evidence="1" id="KW-0732">Signal</keyword>
<name>A0A3R7PTV6_PENVA</name>
<feature type="signal peptide" evidence="1">
    <location>
        <begin position="1"/>
        <end position="20"/>
    </location>
</feature>
<proteinExistence type="predicted"/>
<protein>
    <submittedName>
        <fullName evidence="2">Uncharacterized protein</fullName>
    </submittedName>
</protein>
<reference evidence="2 3" key="1">
    <citation type="submission" date="2018-04" db="EMBL/GenBank/DDBJ databases">
        <authorList>
            <person name="Zhang X."/>
            <person name="Yuan J."/>
            <person name="Li F."/>
            <person name="Xiang J."/>
        </authorList>
    </citation>
    <scope>NUCLEOTIDE SEQUENCE [LARGE SCALE GENOMIC DNA]</scope>
    <source>
        <tissue evidence="2">Muscle</tissue>
    </source>
</reference>
<evidence type="ECO:0000313" key="2">
    <source>
        <dbReference type="EMBL" id="ROT82454.1"/>
    </source>
</evidence>
<dbReference type="OrthoDB" id="6347952at2759"/>